<protein>
    <submittedName>
        <fullName evidence="2">40S ribosomal protein S2</fullName>
    </submittedName>
</protein>
<dbReference type="GO" id="GO:0003735">
    <property type="term" value="F:structural constituent of ribosome"/>
    <property type="evidence" value="ECO:0007669"/>
    <property type="project" value="InterPro"/>
</dbReference>
<dbReference type="GO" id="GO:0003723">
    <property type="term" value="F:RNA binding"/>
    <property type="evidence" value="ECO:0007669"/>
    <property type="project" value="InterPro"/>
</dbReference>
<dbReference type="GO" id="GO:0006412">
    <property type="term" value="P:translation"/>
    <property type="evidence" value="ECO:0007669"/>
    <property type="project" value="InterPro"/>
</dbReference>
<reference evidence="2" key="1">
    <citation type="submission" date="2020-03" db="EMBL/GenBank/DDBJ databases">
        <title>Studies in the Genomics of Life Span.</title>
        <authorList>
            <person name="Glass D."/>
        </authorList>
    </citation>
    <scope>NUCLEOTIDE SEQUENCE</scope>
    <source>
        <strain evidence="2">LTLLF</strain>
        <tissue evidence="2">Muscle</tissue>
    </source>
</reference>
<evidence type="ECO:0000259" key="1">
    <source>
        <dbReference type="Pfam" id="PF00333"/>
    </source>
</evidence>
<dbReference type="Proteomes" id="UP000710432">
    <property type="component" value="Unassembled WGS sequence"/>
</dbReference>
<dbReference type="InterPro" id="IPR013810">
    <property type="entry name" value="Ribosomal_uS5_N"/>
</dbReference>
<dbReference type="AlphaFoldDB" id="A0A8J6GQM0"/>
<evidence type="ECO:0000313" key="3">
    <source>
        <dbReference type="Proteomes" id="UP000710432"/>
    </source>
</evidence>
<keyword evidence="2" id="KW-0687">Ribonucleoprotein</keyword>
<name>A0A8J6GQM0_MICOH</name>
<dbReference type="Pfam" id="PF00333">
    <property type="entry name" value="Ribosomal_S5"/>
    <property type="match status" value="1"/>
</dbReference>
<dbReference type="EMBL" id="JAATJU010020959">
    <property type="protein sequence ID" value="KAH0515202.1"/>
    <property type="molecule type" value="Genomic_DNA"/>
</dbReference>
<accession>A0A8J6GQM0</accession>
<dbReference type="GO" id="GO:0005840">
    <property type="term" value="C:ribosome"/>
    <property type="evidence" value="ECO:0007669"/>
    <property type="project" value="UniProtKB-KW"/>
</dbReference>
<proteinExistence type="predicted"/>
<comment type="caution">
    <text evidence="2">The sequence shown here is derived from an EMBL/GenBank/DDBJ whole genome shotgun (WGS) entry which is preliminary data.</text>
</comment>
<feature type="domain" description="S5 DRBM" evidence="1">
    <location>
        <begin position="54"/>
        <end position="101"/>
    </location>
</feature>
<keyword evidence="2" id="KW-0689">Ribosomal protein</keyword>
<sequence length="107" mass="11946">MVPMEVKPDKEWISITKLNCLLKNMKIKSLEEIYLSSLTVKESEIVDFSLGASLKDGVLKILPVQKPTQAGQRTRFKAFVTTAYYNDHHVDLGVMCSTAMQGTIILG</sequence>
<organism evidence="2 3">
    <name type="scientific">Microtus ochrogaster</name>
    <name type="common">Prairie vole</name>
    <dbReference type="NCBI Taxonomy" id="79684"/>
    <lineage>
        <taxon>Eukaryota</taxon>
        <taxon>Metazoa</taxon>
        <taxon>Chordata</taxon>
        <taxon>Craniata</taxon>
        <taxon>Vertebrata</taxon>
        <taxon>Euteleostomi</taxon>
        <taxon>Mammalia</taxon>
        <taxon>Eutheria</taxon>
        <taxon>Euarchontoglires</taxon>
        <taxon>Glires</taxon>
        <taxon>Rodentia</taxon>
        <taxon>Myomorpha</taxon>
        <taxon>Muroidea</taxon>
        <taxon>Cricetidae</taxon>
        <taxon>Arvicolinae</taxon>
        <taxon>Microtus</taxon>
    </lineage>
</organism>
<evidence type="ECO:0000313" key="2">
    <source>
        <dbReference type="EMBL" id="KAH0515202.1"/>
    </source>
</evidence>
<dbReference type="Gene3D" id="3.30.160.20">
    <property type="match status" value="1"/>
</dbReference>
<dbReference type="FunFam" id="3.30.160.20:FF:000133">
    <property type="entry name" value="40S ribosomal protein S2"/>
    <property type="match status" value="1"/>
</dbReference>
<gene>
    <name evidence="2" type="ORF">LTLLF_131490</name>
</gene>